<dbReference type="PANTHER" id="PTHR43249">
    <property type="entry name" value="UDP-N-ACETYL-2-AMINO-2-DEOXY-D-GLUCURONATE OXIDASE"/>
    <property type="match status" value="1"/>
</dbReference>
<protein>
    <submittedName>
        <fullName evidence="3">Putative dehydrogenase</fullName>
    </submittedName>
</protein>
<reference evidence="3 4" key="1">
    <citation type="submission" date="2020-08" db="EMBL/GenBank/DDBJ databases">
        <title>Genomic Encyclopedia of Type Strains, Phase IV (KMG-IV): sequencing the most valuable type-strain genomes for metagenomic binning, comparative biology and taxonomic classification.</title>
        <authorList>
            <person name="Goeker M."/>
        </authorList>
    </citation>
    <scope>NUCLEOTIDE SEQUENCE [LARGE SCALE GENOMIC DNA]</scope>
    <source>
        <strain evidence="3 4">DSM 102850</strain>
    </source>
</reference>
<keyword evidence="4" id="KW-1185">Reference proteome</keyword>
<evidence type="ECO:0000259" key="1">
    <source>
        <dbReference type="Pfam" id="PF01408"/>
    </source>
</evidence>
<dbReference type="SUPFAM" id="SSF51735">
    <property type="entry name" value="NAD(P)-binding Rossmann-fold domains"/>
    <property type="match status" value="1"/>
</dbReference>
<evidence type="ECO:0000313" key="3">
    <source>
        <dbReference type="EMBL" id="MBB4658404.1"/>
    </source>
</evidence>
<dbReference type="SUPFAM" id="SSF55347">
    <property type="entry name" value="Glyceraldehyde-3-phosphate dehydrogenase-like, C-terminal domain"/>
    <property type="match status" value="1"/>
</dbReference>
<dbReference type="EMBL" id="JACHOB010000001">
    <property type="protein sequence ID" value="MBB4658404.1"/>
    <property type="molecule type" value="Genomic_DNA"/>
</dbReference>
<gene>
    <name evidence="3" type="ORF">GGQ59_000904</name>
</gene>
<feature type="domain" description="GFO/IDH/MocA-like oxidoreductase" evidence="2">
    <location>
        <begin position="127"/>
        <end position="253"/>
    </location>
</feature>
<dbReference type="InterPro" id="IPR000683">
    <property type="entry name" value="Gfo/Idh/MocA-like_OxRdtase_N"/>
</dbReference>
<dbReference type="Gene3D" id="3.40.50.720">
    <property type="entry name" value="NAD(P)-binding Rossmann-like Domain"/>
    <property type="match status" value="1"/>
</dbReference>
<dbReference type="Proteomes" id="UP000563524">
    <property type="component" value="Unassembled WGS sequence"/>
</dbReference>
<dbReference type="RefSeq" id="WP_183816198.1">
    <property type="nucleotide sequence ID" value="NZ_JACHOB010000001.1"/>
</dbReference>
<dbReference type="PANTHER" id="PTHR43249:SF1">
    <property type="entry name" value="D-GLUCOSIDE 3-DEHYDROGENASE"/>
    <property type="match status" value="1"/>
</dbReference>
<dbReference type="GO" id="GO:0000166">
    <property type="term" value="F:nucleotide binding"/>
    <property type="evidence" value="ECO:0007669"/>
    <property type="project" value="InterPro"/>
</dbReference>
<proteinExistence type="predicted"/>
<dbReference type="InterPro" id="IPR052515">
    <property type="entry name" value="Gfo/Idh/MocA_Oxidoreductase"/>
</dbReference>
<evidence type="ECO:0000313" key="4">
    <source>
        <dbReference type="Proteomes" id="UP000563524"/>
    </source>
</evidence>
<accession>A0A840I2E3</accession>
<sequence length="330" mass="34980">MRWGIAGYGWVARDYMAPGIEAAGGEVVSVADPSEAARAAAEGHGAKGFASLEEMLAEERLEALYVASPNDRHEAAVRLAAAAGVPVLCEKPMAATLKGAEAIASAVAASPALYGTAFDQRYHPGHAALAEAVAAGAVGKVAAVRIVYCCWVDPTWSRGTGENWRADPKAAGGGAVLDLAPHGLDLVQRVLGEEVTDLHISLQNRVHPYAVEDGGVLSGRTPSGILLSMHTAYNTPEALPRRRLEVVGSEAMLVATDTMGQDPGGRLVRIDGLTGERAEVDFDRAASPFARQARAFMAGVRGGTHDFDVHRDLALMRRFFTAYEEARRWL</sequence>
<evidence type="ECO:0000259" key="2">
    <source>
        <dbReference type="Pfam" id="PF22725"/>
    </source>
</evidence>
<dbReference type="AlphaFoldDB" id="A0A840I2E3"/>
<dbReference type="InterPro" id="IPR055170">
    <property type="entry name" value="GFO_IDH_MocA-like_dom"/>
</dbReference>
<dbReference type="Pfam" id="PF01408">
    <property type="entry name" value="GFO_IDH_MocA"/>
    <property type="match status" value="1"/>
</dbReference>
<dbReference type="Pfam" id="PF22725">
    <property type="entry name" value="GFO_IDH_MocA_C3"/>
    <property type="match status" value="1"/>
</dbReference>
<dbReference type="Gene3D" id="3.30.360.10">
    <property type="entry name" value="Dihydrodipicolinate Reductase, domain 2"/>
    <property type="match status" value="1"/>
</dbReference>
<name>A0A840I2E3_9PROT</name>
<organism evidence="3 4">
    <name type="scientific">Parvularcula dongshanensis</name>
    <dbReference type="NCBI Taxonomy" id="1173995"/>
    <lineage>
        <taxon>Bacteria</taxon>
        <taxon>Pseudomonadati</taxon>
        <taxon>Pseudomonadota</taxon>
        <taxon>Alphaproteobacteria</taxon>
        <taxon>Parvularculales</taxon>
        <taxon>Parvularculaceae</taxon>
        <taxon>Parvularcula</taxon>
    </lineage>
</organism>
<dbReference type="InterPro" id="IPR036291">
    <property type="entry name" value="NAD(P)-bd_dom_sf"/>
</dbReference>
<feature type="domain" description="Gfo/Idh/MocA-like oxidoreductase N-terminal" evidence="1">
    <location>
        <begin position="1"/>
        <end position="111"/>
    </location>
</feature>
<comment type="caution">
    <text evidence="3">The sequence shown here is derived from an EMBL/GenBank/DDBJ whole genome shotgun (WGS) entry which is preliminary data.</text>
</comment>